<dbReference type="EMBL" id="ML996308">
    <property type="protein sequence ID" value="KAF2727856.1"/>
    <property type="molecule type" value="Genomic_DNA"/>
</dbReference>
<protein>
    <submittedName>
        <fullName evidence="2">Uncharacterized protein</fullName>
    </submittedName>
</protein>
<keyword evidence="1" id="KW-0812">Transmembrane</keyword>
<feature type="transmembrane region" description="Helical" evidence="1">
    <location>
        <begin position="555"/>
        <end position="580"/>
    </location>
</feature>
<feature type="transmembrane region" description="Helical" evidence="1">
    <location>
        <begin position="83"/>
        <end position="102"/>
    </location>
</feature>
<gene>
    <name evidence="2" type="ORF">EJ04DRAFT_505057</name>
</gene>
<dbReference type="AlphaFoldDB" id="A0A9P4QN54"/>
<keyword evidence="3" id="KW-1185">Reference proteome</keyword>
<feature type="transmembrane region" description="Helical" evidence="1">
    <location>
        <begin position="39"/>
        <end position="63"/>
    </location>
</feature>
<proteinExistence type="predicted"/>
<evidence type="ECO:0000256" key="1">
    <source>
        <dbReference type="SAM" id="Phobius"/>
    </source>
</evidence>
<keyword evidence="1" id="KW-1133">Transmembrane helix</keyword>
<evidence type="ECO:0000313" key="2">
    <source>
        <dbReference type="EMBL" id="KAF2727856.1"/>
    </source>
</evidence>
<evidence type="ECO:0000313" key="3">
    <source>
        <dbReference type="Proteomes" id="UP000799444"/>
    </source>
</evidence>
<sequence>MSNLGVAAENPVYIGSWTNWSHGKVNGATLTLTQQHGNLLVAFIALFVAFVGDSVFRMLAFFLHLKLATDVRRDGLHNQRQVLLRNSSSGFVAAWSLVRLLWSNRREGSRSTRRTAPLLLVVSLISFAFAVAGVFSSNVGNMSGNEVLVASSACGQVMTTAADTIDSSFQLGRYKSQRVRVFRDLAQECYSGKDESNSDRCKGLIRSRLPRTVETNASCPFDPKLCKTQDKNIRIDTGFLDSNDHLGFNAAPDGRIQFRQNIHCAPLVVDGYAESFNFSSNGTTETYRRYYYGAGVNGRERNYTYLARDQNALSQITTPLERNAGVLAWYSLGMMRSVDHYTSASNFQPIPELQVNGSDLLLFFLSADRVGYVGEVNDPWYSAHRSSGQVRSSGTGDDMAETYERDEAASPLGCVSQFQVCVPVGNGKKECSPLAGFNNQDSIENLTEKQSNMNLWILFSSIAPYTVSEIVSFLGADSLTSTYTLDNNMQMPLPDNQWQLDVQRWFDITLAAMQQAAVDTAVGPSNPEVLKVYTRPNTTTEKYYCKNQKIRSSAYANFSIVGLTITFSIGGIILIIHAFLESIYDKWLWRWCKSKHYGVIEWRMNGALQLHRLAHEEIGSGTWSQCDREYPVAQAHDALFPLNIDDKRHPVIGRPEYRSADTAAVRRSIRESVQMKGNASDPVVIQSTECAEDSIRRSSVSSISLRSHQR</sequence>
<organism evidence="2 3">
    <name type="scientific">Polyplosphaeria fusca</name>
    <dbReference type="NCBI Taxonomy" id="682080"/>
    <lineage>
        <taxon>Eukaryota</taxon>
        <taxon>Fungi</taxon>
        <taxon>Dikarya</taxon>
        <taxon>Ascomycota</taxon>
        <taxon>Pezizomycotina</taxon>
        <taxon>Dothideomycetes</taxon>
        <taxon>Pleosporomycetidae</taxon>
        <taxon>Pleosporales</taxon>
        <taxon>Tetraplosphaeriaceae</taxon>
        <taxon>Polyplosphaeria</taxon>
    </lineage>
</organism>
<comment type="caution">
    <text evidence="2">The sequence shown here is derived from an EMBL/GenBank/DDBJ whole genome shotgun (WGS) entry which is preliminary data.</text>
</comment>
<feature type="transmembrane region" description="Helical" evidence="1">
    <location>
        <begin position="114"/>
        <end position="135"/>
    </location>
</feature>
<accession>A0A9P4QN54</accession>
<dbReference type="OrthoDB" id="3540210at2759"/>
<keyword evidence="1" id="KW-0472">Membrane</keyword>
<reference evidence="2" key="1">
    <citation type="journal article" date="2020" name="Stud. Mycol.">
        <title>101 Dothideomycetes genomes: a test case for predicting lifestyles and emergence of pathogens.</title>
        <authorList>
            <person name="Haridas S."/>
            <person name="Albert R."/>
            <person name="Binder M."/>
            <person name="Bloem J."/>
            <person name="Labutti K."/>
            <person name="Salamov A."/>
            <person name="Andreopoulos B."/>
            <person name="Baker S."/>
            <person name="Barry K."/>
            <person name="Bills G."/>
            <person name="Bluhm B."/>
            <person name="Cannon C."/>
            <person name="Castanera R."/>
            <person name="Culley D."/>
            <person name="Daum C."/>
            <person name="Ezra D."/>
            <person name="Gonzalez J."/>
            <person name="Henrissat B."/>
            <person name="Kuo A."/>
            <person name="Liang C."/>
            <person name="Lipzen A."/>
            <person name="Lutzoni F."/>
            <person name="Magnuson J."/>
            <person name="Mondo S."/>
            <person name="Nolan M."/>
            <person name="Ohm R."/>
            <person name="Pangilinan J."/>
            <person name="Park H.-J."/>
            <person name="Ramirez L."/>
            <person name="Alfaro M."/>
            <person name="Sun H."/>
            <person name="Tritt A."/>
            <person name="Yoshinaga Y."/>
            <person name="Zwiers L.-H."/>
            <person name="Turgeon B."/>
            <person name="Goodwin S."/>
            <person name="Spatafora J."/>
            <person name="Crous P."/>
            <person name="Grigoriev I."/>
        </authorList>
    </citation>
    <scope>NUCLEOTIDE SEQUENCE</scope>
    <source>
        <strain evidence="2">CBS 125425</strain>
    </source>
</reference>
<dbReference type="Proteomes" id="UP000799444">
    <property type="component" value="Unassembled WGS sequence"/>
</dbReference>
<name>A0A9P4QN54_9PLEO</name>